<comment type="caution">
    <text evidence="3">The sequence shown here is derived from an EMBL/GenBank/DDBJ whole genome shotgun (WGS) entry which is preliminary data.</text>
</comment>
<protein>
    <recommendedName>
        <fullName evidence="2">PBP domain-containing protein</fullName>
    </recommendedName>
</protein>
<feature type="non-terminal residue" evidence="3">
    <location>
        <position position="1"/>
    </location>
</feature>
<gene>
    <name evidence="3" type="ORF">CKO31_25725</name>
</gene>
<accession>A0ABS1CQ34</accession>
<organism evidence="3 4">
    <name type="scientific">Thiohalocapsa halophila</name>
    <dbReference type="NCBI Taxonomy" id="69359"/>
    <lineage>
        <taxon>Bacteria</taxon>
        <taxon>Pseudomonadati</taxon>
        <taxon>Pseudomonadota</taxon>
        <taxon>Gammaproteobacteria</taxon>
        <taxon>Chromatiales</taxon>
        <taxon>Chromatiaceae</taxon>
        <taxon>Thiohalocapsa</taxon>
    </lineage>
</organism>
<dbReference type="Proteomes" id="UP000748752">
    <property type="component" value="Unassembled WGS sequence"/>
</dbReference>
<sequence length="257" mass="27786">TLFFAASVAAETEPVTVTFAGSTTVFPFMEQLTPLMAKHGIEAKVQAGGSSAGFKAAKAGIADFGMMSRELKEGEKPHVTTLVMSRDWLVMLANEAAPFDNITTEEVLDIYTGKTKELDGYKINAIAKEAGRGTKTIFDKYFQFGREHDRPLDKSLIIIGPNGQAITTVAGDEHGLTYLSYSAVDAAIQQGEPIKMLTLDGVAGTPENVESGEYTLMRSLNLVYKPENKALAEKVRNVLATDEARTILIDGGLRPIH</sequence>
<dbReference type="PANTHER" id="PTHR30570:SF1">
    <property type="entry name" value="PHOSPHATE-BINDING PROTEIN PSTS"/>
    <property type="match status" value="1"/>
</dbReference>
<reference evidence="3 4" key="1">
    <citation type="journal article" date="2020" name="Microorganisms">
        <title>Osmotic Adaptation and Compatible Solute Biosynthesis of Phototrophic Bacteria as Revealed from Genome Analyses.</title>
        <authorList>
            <person name="Imhoff J.F."/>
            <person name="Rahn T."/>
            <person name="Kunzel S."/>
            <person name="Keller A."/>
            <person name="Neulinger S.C."/>
        </authorList>
    </citation>
    <scope>NUCLEOTIDE SEQUENCE [LARGE SCALE GENOMIC DNA]</scope>
    <source>
        <strain evidence="3 4">DSM 6210</strain>
    </source>
</reference>
<dbReference type="Pfam" id="PF12849">
    <property type="entry name" value="PBP_like_2"/>
    <property type="match status" value="1"/>
</dbReference>
<dbReference type="InterPro" id="IPR024370">
    <property type="entry name" value="PBP_domain"/>
</dbReference>
<dbReference type="PANTHER" id="PTHR30570">
    <property type="entry name" value="PERIPLASMIC PHOSPHATE BINDING COMPONENT OF PHOSPHATE ABC TRANSPORTER"/>
    <property type="match status" value="1"/>
</dbReference>
<keyword evidence="1" id="KW-0732">Signal</keyword>
<evidence type="ECO:0000259" key="2">
    <source>
        <dbReference type="Pfam" id="PF12849"/>
    </source>
</evidence>
<feature type="domain" description="PBP" evidence="2">
    <location>
        <begin position="10"/>
        <end position="239"/>
    </location>
</feature>
<evidence type="ECO:0000313" key="3">
    <source>
        <dbReference type="EMBL" id="MBK1634054.1"/>
    </source>
</evidence>
<name>A0ABS1CQ34_9GAMM</name>
<evidence type="ECO:0000313" key="4">
    <source>
        <dbReference type="Proteomes" id="UP000748752"/>
    </source>
</evidence>
<keyword evidence="4" id="KW-1185">Reference proteome</keyword>
<dbReference type="EMBL" id="NRRV01000232">
    <property type="protein sequence ID" value="MBK1634054.1"/>
    <property type="molecule type" value="Genomic_DNA"/>
</dbReference>
<dbReference type="InterPro" id="IPR050811">
    <property type="entry name" value="Phosphate_ABC_transporter"/>
</dbReference>
<dbReference type="RefSeq" id="WP_200243879.1">
    <property type="nucleotide sequence ID" value="NZ_NRRV01000232.1"/>
</dbReference>
<dbReference type="SUPFAM" id="SSF53850">
    <property type="entry name" value="Periplasmic binding protein-like II"/>
    <property type="match status" value="1"/>
</dbReference>
<evidence type="ECO:0000256" key="1">
    <source>
        <dbReference type="ARBA" id="ARBA00022729"/>
    </source>
</evidence>
<dbReference type="Gene3D" id="3.40.190.10">
    <property type="entry name" value="Periplasmic binding protein-like II"/>
    <property type="match status" value="2"/>
</dbReference>
<proteinExistence type="predicted"/>